<gene>
    <name evidence="1" type="ORF">E2C01_065270</name>
</gene>
<evidence type="ECO:0000313" key="1">
    <source>
        <dbReference type="EMBL" id="MPC71003.1"/>
    </source>
</evidence>
<keyword evidence="2" id="KW-1185">Reference proteome</keyword>
<dbReference type="EMBL" id="VSRR010032118">
    <property type="protein sequence ID" value="MPC71003.1"/>
    <property type="molecule type" value="Genomic_DNA"/>
</dbReference>
<protein>
    <submittedName>
        <fullName evidence="1">Uncharacterized protein</fullName>
    </submittedName>
</protein>
<proteinExistence type="predicted"/>
<evidence type="ECO:0000313" key="2">
    <source>
        <dbReference type="Proteomes" id="UP000324222"/>
    </source>
</evidence>
<dbReference type="AlphaFoldDB" id="A0A5B7HLF9"/>
<accession>A0A5B7HLF9</accession>
<sequence>MRCPTPHLPHLTHLTHLPSNESWLSRKQGTAGRAARTGGERWVVYREPDLLTRVRTARCGEELPVFRWLAVGPDTRQPRTRVHTYELPCHCEQRCPLPCSQACGGLAVTGPEQPHHSLAALWVLSRSCSSPVLTDRAFGPVPHLATEPLAPLRAGRGSRIPWEAPRRPRH</sequence>
<dbReference type="Proteomes" id="UP000324222">
    <property type="component" value="Unassembled WGS sequence"/>
</dbReference>
<organism evidence="1 2">
    <name type="scientific">Portunus trituberculatus</name>
    <name type="common">Swimming crab</name>
    <name type="synonym">Neptunus trituberculatus</name>
    <dbReference type="NCBI Taxonomy" id="210409"/>
    <lineage>
        <taxon>Eukaryota</taxon>
        <taxon>Metazoa</taxon>
        <taxon>Ecdysozoa</taxon>
        <taxon>Arthropoda</taxon>
        <taxon>Crustacea</taxon>
        <taxon>Multicrustacea</taxon>
        <taxon>Malacostraca</taxon>
        <taxon>Eumalacostraca</taxon>
        <taxon>Eucarida</taxon>
        <taxon>Decapoda</taxon>
        <taxon>Pleocyemata</taxon>
        <taxon>Brachyura</taxon>
        <taxon>Eubrachyura</taxon>
        <taxon>Portunoidea</taxon>
        <taxon>Portunidae</taxon>
        <taxon>Portuninae</taxon>
        <taxon>Portunus</taxon>
    </lineage>
</organism>
<name>A0A5B7HLF9_PORTR</name>
<reference evidence="1 2" key="1">
    <citation type="submission" date="2019-05" db="EMBL/GenBank/DDBJ databases">
        <title>Another draft genome of Portunus trituberculatus and its Hox gene families provides insights of decapod evolution.</title>
        <authorList>
            <person name="Jeong J.-H."/>
            <person name="Song I."/>
            <person name="Kim S."/>
            <person name="Choi T."/>
            <person name="Kim D."/>
            <person name="Ryu S."/>
            <person name="Kim W."/>
        </authorList>
    </citation>
    <scope>NUCLEOTIDE SEQUENCE [LARGE SCALE GENOMIC DNA]</scope>
    <source>
        <tissue evidence="1">Muscle</tissue>
    </source>
</reference>
<comment type="caution">
    <text evidence="1">The sequence shown here is derived from an EMBL/GenBank/DDBJ whole genome shotgun (WGS) entry which is preliminary data.</text>
</comment>